<dbReference type="AlphaFoldDB" id="I0IRK7"/>
<reference evidence="2" key="2">
    <citation type="submission" date="2012-03" db="EMBL/GenBank/DDBJ databases">
        <title>The complete genome sequence of the pioneer microbe on fresh volcanic deposit, Leptospirillum ferrooxidans strain C2-3.</title>
        <authorList>
            <person name="Fujimura R."/>
            <person name="Sato Y."/>
            <person name="Nishizawa T."/>
            <person name="Nanba K."/>
            <person name="Oshima K."/>
            <person name="Hattori M."/>
            <person name="Kamijo T."/>
            <person name="Ohta H."/>
        </authorList>
    </citation>
    <scope>NUCLEOTIDE SEQUENCE [LARGE SCALE GENOMIC DNA]</scope>
    <source>
        <strain evidence="2">C2-3</strain>
    </source>
</reference>
<dbReference type="Proteomes" id="UP000007382">
    <property type="component" value="Chromosome"/>
</dbReference>
<evidence type="ECO:0000313" key="1">
    <source>
        <dbReference type="EMBL" id="BAM07906.1"/>
    </source>
</evidence>
<dbReference type="HOGENOM" id="CLU_2862320_0_0_0"/>
<proteinExistence type="predicted"/>
<dbReference type="KEGG" id="lfc:LFE_2233"/>
<gene>
    <name evidence="1" type="ordered locus">LFE_2233</name>
</gene>
<dbReference type="PATRIC" id="fig|1162668.3.peg.2649"/>
<name>I0IRK7_LEPFC</name>
<dbReference type="EMBL" id="AP012342">
    <property type="protein sequence ID" value="BAM07906.1"/>
    <property type="molecule type" value="Genomic_DNA"/>
</dbReference>
<sequence length="64" mass="7214">MHAQAAKIANVHFCGVATGQRNASFMKSSMLRLGDFPLITLDFSDLLHFVYALFPCHDLFRNDL</sequence>
<evidence type="ECO:0000313" key="2">
    <source>
        <dbReference type="Proteomes" id="UP000007382"/>
    </source>
</evidence>
<organism evidence="1 2">
    <name type="scientific">Leptospirillum ferrooxidans (strain C2-3)</name>
    <dbReference type="NCBI Taxonomy" id="1162668"/>
    <lineage>
        <taxon>Bacteria</taxon>
        <taxon>Pseudomonadati</taxon>
        <taxon>Nitrospirota</taxon>
        <taxon>Nitrospiria</taxon>
        <taxon>Nitrospirales</taxon>
        <taxon>Nitrospiraceae</taxon>
        <taxon>Leptospirillum</taxon>
    </lineage>
</organism>
<protein>
    <submittedName>
        <fullName evidence="1">Uncharacterized protein</fullName>
    </submittedName>
</protein>
<accession>I0IRK7</accession>
<keyword evidence="2" id="KW-1185">Reference proteome</keyword>
<reference evidence="1 2" key="1">
    <citation type="journal article" date="2012" name="J. Bacteriol.">
        <title>Complete Genome Sequence of Leptospirillum ferrooxidans Strain C2-3, Isolated from a Fresh Volcanic Ash Deposit on the Island of Miyake, Japan.</title>
        <authorList>
            <person name="Fujimura R."/>
            <person name="Sato Y."/>
            <person name="Nishizawa T."/>
            <person name="Oshima K."/>
            <person name="Kim S.-W."/>
            <person name="Hattori M."/>
            <person name="Kamijo T."/>
            <person name="Ohta H."/>
        </authorList>
    </citation>
    <scope>NUCLEOTIDE SEQUENCE [LARGE SCALE GENOMIC DNA]</scope>
    <source>
        <strain evidence="1 2">C2-3</strain>
    </source>
</reference>